<keyword evidence="1" id="KW-0732">Signal</keyword>
<feature type="signal peptide" evidence="1">
    <location>
        <begin position="1"/>
        <end position="21"/>
    </location>
</feature>
<evidence type="ECO:0000313" key="2">
    <source>
        <dbReference type="EMBL" id="RZS98841.1"/>
    </source>
</evidence>
<organism evidence="2 3">
    <name type="scientific">Aquimarina brevivitae</name>
    <dbReference type="NCBI Taxonomy" id="323412"/>
    <lineage>
        <taxon>Bacteria</taxon>
        <taxon>Pseudomonadati</taxon>
        <taxon>Bacteroidota</taxon>
        <taxon>Flavobacteriia</taxon>
        <taxon>Flavobacteriales</taxon>
        <taxon>Flavobacteriaceae</taxon>
        <taxon>Aquimarina</taxon>
    </lineage>
</organism>
<name>A0A4Q7PEJ0_9FLAO</name>
<accession>A0A4Q7PEJ0</accession>
<evidence type="ECO:0000256" key="1">
    <source>
        <dbReference type="SAM" id="SignalP"/>
    </source>
</evidence>
<evidence type="ECO:0008006" key="4">
    <source>
        <dbReference type="Google" id="ProtNLM"/>
    </source>
</evidence>
<evidence type="ECO:0000313" key="3">
    <source>
        <dbReference type="Proteomes" id="UP000292262"/>
    </source>
</evidence>
<dbReference type="EMBL" id="SGXE01000001">
    <property type="protein sequence ID" value="RZS98841.1"/>
    <property type="molecule type" value="Genomic_DNA"/>
</dbReference>
<dbReference type="AlphaFoldDB" id="A0A4Q7PEJ0"/>
<dbReference type="Proteomes" id="UP000292262">
    <property type="component" value="Unassembled WGS sequence"/>
</dbReference>
<feature type="chain" id="PRO_5020315407" description="Secreted protein" evidence="1">
    <location>
        <begin position="22"/>
        <end position="236"/>
    </location>
</feature>
<dbReference type="RefSeq" id="WP_130284719.1">
    <property type="nucleotide sequence ID" value="NZ_SGXE01000001.1"/>
</dbReference>
<sequence>MRNSYVSSLIIMLFVCLQSTAQLSQSIARPIQKPSAFNDYDGSVYERVAFRKAEISDKQHGTHIAELRYNIHTDALEYENDNGYFELYKRTTLNVRFDDEYFYYCKFKNERGADREGYYVLIEKHENYSIYKKYDLEFREPKRVTMTQVEESGKINQVITYYLEERGVITELPMRKKDFLAIFRDKETELEDYMKEERIRLRKEEDLIRIVSRYHALKNIDGDISNGLLTNRNGID</sequence>
<keyword evidence="3" id="KW-1185">Reference proteome</keyword>
<protein>
    <recommendedName>
        <fullName evidence="4">Secreted protein</fullName>
    </recommendedName>
</protein>
<dbReference type="OrthoDB" id="1158982at2"/>
<proteinExistence type="predicted"/>
<gene>
    <name evidence="2" type="ORF">EV197_0041</name>
</gene>
<reference evidence="2 3" key="1">
    <citation type="submission" date="2019-02" db="EMBL/GenBank/DDBJ databases">
        <title>Genomic Encyclopedia of Type Strains, Phase IV (KMG-IV): sequencing the most valuable type-strain genomes for metagenomic binning, comparative biology and taxonomic classification.</title>
        <authorList>
            <person name="Goeker M."/>
        </authorList>
    </citation>
    <scope>NUCLEOTIDE SEQUENCE [LARGE SCALE GENOMIC DNA]</scope>
    <source>
        <strain evidence="2 3">DSM 17196</strain>
    </source>
</reference>
<comment type="caution">
    <text evidence="2">The sequence shown here is derived from an EMBL/GenBank/DDBJ whole genome shotgun (WGS) entry which is preliminary data.</text>
</comment>